<dbReference type="PROSITE" id="PS50110">
    <property type="entry name" value="RESPONSE_REGULATORY"/>
    <property type="match status" value="1"/>
</dbReference>
<proteinExistence type="predicted"/>
<sequence length="395" mass="44453">MSETVRLLIVDEDEVHAQDIISRVANTFPQYMHITPGEVRREIARLEPDIVILQEPSDDSSGLQTLHYIVNELPNTLVIYLTNYRDPIKARDVNRSGAFDILFLPDEITAIMDVLTRAVKAGALQKEVKEKASGGFSWGRGQVMAFYSGKGGCGRSLISSTLAQTLQLDSNSSVLLVDLNLQYGGVETYLDVDHERSIFDLTPVLKELNDNHIRNVTAIEQVSHIEVLVSPRDAEIAEQVTEEHVQRLLRASRLYYDYILVDLPTDMNAISYASLEEADRMFYVMTPDAPSIRSFSRVLELFDKIGVDPADRLELILNRVGRETELRDKDIKQHFDYPVLGTVREDAKRVQPSINRGLPLRTAQKEKRSTPFLKDIKQLADSLLGQQSKNAASAS</sequence>
<organism evidence="3 4">
    <name type="scientific">Marininema mesophilum</name>
    <dbReference type="NCBI Taxonomy" id="1048340"/>
    <lineage>
        <taxon>Bacteria</taxon>
        <taxon>Bacillati</taxon>
        <taxon>Bacillota</taxon>
        <taxon>Bacilli</taxon>
        <taxon>Bacillales</taxon>
        <taxon>Thermoactinomycetaceae</taxon>
        <taxon>Marininema</taxon>
    </lineage>
</organism>
<accession>A0A1H2X4F6</accession>
<dbReference type="STRING" id="1048340.SAMN05444487_10778"/>
<dbReference type="GO" id="GO:0016887">
    <property type="term" value="F:ATP hydrolysis activity"/>
    <property type="evidence" value="ECO:0007669"/>
    <property type="project" value="TreeGrafter"/>
</dbReference>
<dbReference type="OrthoDB" id="2512803at2"/>
<dbReference type="InterPro" id="IPR001789">
    <property type="entry name" value="Sig_transdc_resp-reg_receiver"/>
</dbReference>
<dbReference type="AlphaFoldDB" id="A0A1H2X4F6"/>
<dbReference type="InterPro" id="IPR027417">
    <property type="entry name" value="P-loop_NTPase"/>
</dbReference>
<dbReference type="GO" id="GO:0000160">
    <property type="term" value="P:phosphorelay signal transduction system"/>
    <property type="evidence" value="ECO:0007669"/>
    <property type="project" value="InterPro"/>
</dbReference>
<dbReference type="PANTHER" id="PTHR43384:SF13">
    <property type="entry name" value="SLR0110 PROTEIN"/>
    <property type="match status" value="1"/>
</dbReference>
<dbReference type="GO" id="GO:0005524">
    <property type="term" value="F:ATP binding"/>
    <property type="evidence" value="ECO:0007669"/>
    <property type="project" value="TreeGrafter"/>
</dbReference>
<dbReference type="InterPro" id="IPR050625">
    <property type="entry name" value="ParA/MinD_ATPase"/>
</dbReference>
<dbReference type="InterPro" id="IPR011006">
    <property type="entry name" value="CheY-like_superfamily"/>
</dbReference>
<reference evidence="3 4" key="1">
    <citation type="submission" date="2016-10" db="EMBL/GenBank/DDBJ databases">
        <authorList>
            <person name="de Groot N.N."/>
        </authorList>
    </citation>
    <scope>NUCLEOTIDE SEQUENCE [LARGE SCALE GENOMIC DNA]</scope>
    <source>
        <strain evidence="3 4">DSM 45610</strain>
    </source>
</reference>
<evidence type="ECO:0000313" key="3">
    <source>
        <dbReference type="EMBL" id="SDW87671.1"/>
    </source>
</evidence>
<comment type="caution">
    <text evidence="1">Lacks conserved residue(s) required for the propagation of feature annotation.</text>
</comment>
<dbReference type="Pfam" id="PF13614">
    <property type="entry name" value="AAA_31"/>
    <property type="match status" value="1"/>
</dbReference>
<dbReference type="Gene3D" id="3.40.50.300">
    <property type="entry name" value="P-loop containing nucleotide triphosphate hydrolases"/>
    <property type="match status" value="1"/>
</dbReference>
<dbReference type="Gene3D" id="3.40.50.2300">
    <property type="match status" value="1"/>
</dbReference>
<gene>
    <name evidence="3" type="ORF">SAMN05444487_10778</name>
</gene>
<dbReference type="SUPFAM" id="SSF52172">
    <property type="entry name" value="CheY-like"/>
    <property type="match status" value="1"/>
</dbReference>
<dbReference type="GO" id="GO:0005829">
    <property type="term" value="C:cytosol"/>
    <property type="evidence" value="ECO:0007669"/>
    <property type="project" value="TreeGrafter"/>
</dbReference>
<evidence type="ECO:0000256" key="1">
    <source>
        <dbReference type="PROSITE-ProRule" id="PRU00169"/>
    </source>
</evidence>
<dbReference type="GO" id="GO:0009898">
    <property type="term" value="C:cytoplasmic side of plasma membrane"/>
    <property type="evidence" value="ECO:0007669"/>
    <property type="project" value="TreeGrafter"/>
</dbReference>
<protein>
    <submittedName>
        <fullName evidence="3">Pilus assembly protein CpaE</fullName>
    </submittedName>
</protein>
<dbReference type="GO" id="GO:0051782">
    <property type="term" value="P:negative regulation of cell division"/>
    <property type="evidence" value="ECO:0007669"/>
    <property type="project" value="TreeGrafter"/>
</dbReference>
<keyword evidence="4" id="KW-1185">Reference proteome</keyword>
<dbReference type="SUPFAM" id="SSF52540">
    <property type="entry name" value="P-loop containing nucleoside triphosphate hydrolases"/>
    <property type="match status" value="1"/>
</dbReference>
<evidence type="ECO:0000313" key="4">
    <source>
        <dbReference type="Proteomes" id="UP000198534"/>
    </source>
</evidence>
<dbReference type="RefSeq" id="WP_091739113.1">
    <property type="nucleotide sequence ID" value="NZ_FNNQ01000007.1"/>
</dbReference>
<name>A0A1H2X4F6_9BACL</name>
<dbReference type="EMBL" id="FNNQ01000007">
    <property type="protein sequence ID" value="SDW87671.1"/>
    <property type="molecule type" value="Genomic_DNA"/>
</dbReference>
<dbReference type="InterPro" id="IPR025669">
    <property type="entry name" value="AAA_dom"/>
</dbReference>
<feature type="domain" description="Response regulatory" evidence="2">
    <location>
        <begin position="6"/>
        <end position="119"/>
    </location>
</feature>
<dbReference type="PANTHER" id="PTHR43384">
    <property type="entry name" value="SEPTUM SITE-DETERMINING PROTEIN MIND HOMOLOG, CHLOROPLASTIC-RELATED"/>
    <property type="match status" value="1"/>
</dbReference>
<dbReference type="Proteomes" id="UP000198534">
    <property type="component" value="Unassembled WGS sequence"/>
</dbReference>
<evidence type="ECO:0000259" key="2">
    <source>
        <dbReference type="PROSITE" id="PS50110"/>
    </source>
</evidence>